<gene>
    <name evidence="2" type="ORF">LNV07_05775</name>
</gene>
<dbReference type="RefSeq" id="WP_263570213.1">
    <property type="nucleotide sequence ID" value="NZ_JAJIRN010000002.1"/>
</dbReference>
<reference evidence="2 3" key="1">
    <citation type="submission" date="2021-11" db="EMBL/GenBank/DDBJ databases">
        <authorList>
            <person name="Liang Q."/>
            <person name="Mou H."/>
            <person name="Liu Z."/>
        </authorList>
    </citation>
    <scope>NUCLEOTIDE SEQUENCE [LARGE SCALE GENOMIC DNA]</scope>
    <source>
        <strain evidence="2 3">CHU3</strain>
    </source>
</reference>
<name>A0ABT2YC30_9BURK</name>
<evidence type="ECO:0000256" key="1">
    <source>
        <dbReference type="SAM" id="MobiDB-lite"/>
    </source>
</evidence>
<sequence>MKSLRDARQILRSSPMQKGDSKELGSLRVASMGAALRACASHVDAAPVKSCPFSWDLGDCRKLTIKDLTLGFCSAFCRSESVLNMG</sequence>
<accession>A0ABT2YC30</accession>
<dbReference type="Proteomes" id="UP001209701">
    <property type="component" value="Unassembled WGS sequence"/>
</dbReference>
<keyword evidence="3" id="KW-1185">Reference proteome</keyword>
<proteinExistence type="predicted"/>
<protein>
    <submittedName>
        <fullName evidence="2">Uncharacterized protein</fullName>
    </submittedName>
</protein>
<comment type="caution">
    <text evidence="2">The sequence shown here is derived from an EMBL/GenBank/DDBJ whole genome shotgun (WGS) entry which is preliminary data.</text>
</comment>
<feature type="region of interest" description="Disordered" evidence="1">
    <location>
        <begin position="1"/>
        <end position="23"/>
    </location>
</feature>
<evidence type="ECO:0000313" key="3">
    <source>
        <dbReference type="Proteomes" id="UP001209701"/>
    </source>
</evidence>
<organism evidence="2 3">
    <name type="scientific">Roseateles oligotrophus</name>
    <dbReference type="NCBI Taxonomy" id="1769250"/>
    <lineage>
        <taxon>Bacteria</taxon>
        <taxon>Pseudomonadati</taxon>
        <taxon>Pseudomonadota</taxon>
        <taxon>Betaproteobacteria</taxon>
        <taxon>Burkholderiales</taxon>
        <taxon>Sphaerotilaceae</taxon>
        <taxon>Roseateles</taxon>
    </lineage>
</organism>
<evidence type="ECO:0000313" key="2">
    <source>
        <dbReference type="EMBL" id="MCV2367599.1"/>
    </source>
</evidence>
<dbReference type="EMBL" id="JAJIRN010000002">
    <property type="protein sequence ID" value="MCV2367599.1"/>
    <property type="molecule type" value="Genomic_DNA"/>
</dbReference>